<keyword evidence="1" id="KW-0963">Cytoplasm</keyword>
<protein>
    <recommendedName>
        <fullName evidence="6">GHMP kinase C-terminal domain-containing protein</fullName>
    </recommendedName>
</protein>
<dbReference type="InterPro" id="IPR020568">
    <property type="entry name" value="Ribosomal_Su5_D2-typ_SF"/>
</dbReference>
<keyword evidence="2" id="KW-0808">Transferase</keyword>
<dbReference type="FunFam" id="3.30.70.890:FF:000028">
    <property type="entry name" value="MeValonate Kinase"/>
    <property type="match status" value="1"/>
</dbReference>
<feature type="domain" description="GHMP kinase C-terminal" evidence="6">
    <location>
        <begin position="607"/>
        <end position="667"/>
    </location>
</feature>
<feature type="compositionally biased region" description="Acidic residues" evidence="5">
    <location>
        <begin position="57"/>
        <end position="66"/>
    </location>
</feature>
<feature type="compositionally biased region" description="Polar residues" evidence="5">
    <location>
        <begin position="67"/>
        <end position="76"/>
    </location>
</feature>
<comment type="caution">
    <text evidence="7">The sequence shown here is derived from an EMBL/GenBank/DDBJ whole genome shotgun (WGS) entry which is preliminary data.</text>
</comment>
<evidence type="ECO:0000259" key="6">
    <source>
        <dbReference type="Pfam" id="PF08544"/>
    </source>
</evidence>
<dbReference type="Pfam" id="PF08544">
    <property type="entry name" value="GHMP_kinases_C"/>
    <property type="match status" value="1"/>
</dbReference>
<dbReference type="FunFam" id="3.30.70.890:FF:000017">
    <property type="entry name" value="MeValonate Kinase"/>
    <property type="match status" value="1"/>
</dbReference>
<dbReference type="GO" id="GO:0019287">
    <property type="term" value="P:isopentenyl diphosphate biosynthetic process, mevalonate pathway"/>
    <property type="evidence" value="ECO:0007669"/>
    <property type="project" value="UniProtKB-UniPathway"/>
</dbReference>
<keyword evidence="3" id="KW-0418">Kinase</keyword>
<feature type="compositionally biased region" description="Polar residues" evidence="5">
    <location>
        <begin position="586"/>
        <end position="597"/>
    </location>
</feature>
<organism evidence="7 8">
    <name type="scientific">Caenorhabditis remanei</name>
    <name type="common">Caenorhabditis vulgaris</name>
    <dbReference type="NCBI Taxonomy" id="31234"/>
    <lineage>
        <taxon>Eukaryota</taxon>
        <taxon>Metazoa</taxon>
        <taxon>Ecdysozoa</taxon>
        <taxon>Nematoda</taxon>
        <taxon>Chromadorea</taxon>
        <taxon>Rhabditida</taxon>
        <taxon>Rhabditina</taxon>
        <taxon>Rhabditomorpha</taxon>
        <taxon>Rhabditoidea</taxon>
        <taxon>Rhabditidae</taxon>
        <taxon>Peloderinae</taxon>
        <taxon>Caenorhabditis</taxon>
    </lineage>
</organism>
<feature type="compositionally biased region" description="Low complexity" evidence="5">
    <location>
        <begin position="570"/>
        <end position="580"/>
    </location>
</feature>
<dbReference type="Proteomes" id="UP000483820">
    <property type="component" value="Chromosome III"/>
</dbReference>
<dbReference type="GO" id="GO:0006695">
    <property type="term" value="P:cholesterol biosynthetic process"/>
    <property type="evidence" value="ECO:0007669"/>
    <property type="project" value="TreeGrafter"/>
</dbReference>
<name>A0A6A5H4A2_CAERE</name>
<feature type="region of interest" description="Disordered" evidence="5">
    <location>
        <begin position="91"/>
        <end position="124"/>
    </location>
</feature>
<feature type="compositionally biased region" description="Pro residues" evidence="5">
    <location>
        <begin position="314"/>
        <end position="331"/>
    </location>
</feature>
<feature type="region of interest" description="Disordered" evidence="5">
    <location>
        <begin position="57"/>
        <end position="76"/>
    </location>
</feature>
<dbReference type="InterPro" id="IPR013750">
    <property type="entry name" value="GHMP_kinase_C_dom"/>
</dbReference>
<accession>A0A6A5H4A2</accession>
<dbReference type="InterPro" id="IPR006205">
    <property type="entry name" value="Mev_gal_kin"/>
</dbReference>
<dbReference type="PANTHER" id="PTHR43290:SF2">
    <property type="entry name" value="MEVALONATE KINASE"/>
    <property type="match status" value="1"/>
</dbReference>
<dbReference type="Gene3D" id="3.30.70.890">
    <property type="entry name" value="GHMP kinase, C-terminal domain"/>
    <property type="match status" value="2"/>
</dbReference>
<feature type="region of interest" description="Disordered" evidence="5">
    <location>
        <begin position="535"/>
        <end position="597"/>
    </location>
</feature>
<dbReference type="GO" id="GO:0005524">
    <property type="term" value="F:ATP binding"/>
    <property type="evidence" value="ECO:0007669"/>
    <property type="project" value="InterPro"/>
</dbReference>
<dbReference type="Gene3D" id="3.30.230.10">
    <property type="match status" value="2"/>
</dbReference>
<sequence length="719" mass="76652">MVVIGADQDILSKMEEKTVTVCGEMVRSLDANGKEIVIRREVSMTETRESSLKVDIPSEDVNEDSESSTVKKIQEPSVTSVESIEIPVVKKDSLDSPSGSTSRAGSSVSATASPMHRNTTSQHGGLFVSAPGKIILFGEHAVVYGRTAIAGSIDLRTYVSLYTSADGRIYLSLPDLGVEKTWMLKDLLKAADRLAAEYPIEEDQPPSLEILVPIARKLSGSCEDQCGVQHLAILAFWYLLLGVAHRKSGLNRLVRGLPAPPLPEGLHRTNLSVMTNSHHFGGDADRSEAEIALSLPVPPLTPLPSPGAQSSAPPAFPVVSPAPTPTPTSTPTPLLPGNLRADSPAVQQDLLAVKATVRFKLPSCVGLGSSGAYCVCIATSLLQTAGLIPPPTIVADEQGNLTWEEEHLDMIRKWATAAESLIHGRASGLDAAVCTFGSHYRDYGYQSFTHLGHVGCFGGVASFKPGHPIEHLKNLPDLRVILVNSKVERNTARMVQTVKERLKKFPEVVDAMFGSIDAISLDAAKILHRPLLEENGGGDSASTVQENGLGPFGGNMVEQDHHSLQPTRTGSVRSSSLSSYVGGGKRNSSASVISATSEKGENVDTFSKLNDLCRINNQLLIALGVGHPKVDLICTTLARYGIHPKMTGAGGGGSVFAFLKPNTPQTLLDMIDGELRSLGFEVWQPPLGGPGVVEHQTRPELFQTPVSSTQCSTPASKHK</sequence>
<dbReference type="SUPFAM" id="SSF54211">
    <property type="entry name" value="Ribosomal protein S5 domain 2-like"/>
    <property type="match status" value="2"/>
</dbReference>
<dbReference type="GO" id="GO:0005829">
    <property type="term" value="C:cytosol"/>
    <property type="evidence" value="ECO:0007669"/>
    <property type="project" value="TreeGrafter"/>
</dbReference>
<feature type="compositionally biased region" description="Low complexity" evidence="5">
    <location>
        <begin position="96"/>
        <end position="113"/>
    </location>
</feature>
<keyword evidence="4" id="KW-0460">Magnesium</keyword>
<dbReference type="SUPFAM" id="SSF55060">
    <property type="entry name" value="GHMP Kinase, C-terminal domain"/>
    <property type="match status" value="1"/>
</dbReference>
<dbReference type="InterPro" id="IPR036554">
    <property type="entry name" value="GHMP_kinase_C_sf"/>
</dbReference>
<evidence type="ECO:0000313" key="8">
    <source>
        <dbReference type="Proteomes" id="UP000483820"/>
    </source>
</evidence>
<dbReference type="AlphaFoldDB" id="A0A6A5H4A2"/>
<dbReference type="EMBL" id="WUAV01000003">
    <property type="protein sequence ID" value="KAF1762538.1"/>
    <property type="molecule type" value="Genomic_DNA"/>
</dbReference>
<evidence type="ECO:0000256" key="1">
    <source>
        <dbReference type="ARBA" id="ARBA00022490"/>
    </source>
</evidence>
<dbReference type="UniPathway" id="UPA00057">
    <property type="reaction ID" value="UER00098"/>
</dbReference>
<proteinExistence type="predicted"/>
<feature type="region of interest" description="Disordered" evidence="5">
    <location>
        <begin position="302"/>
        <end position="331"/>
    </location>
</feature>
<evidence type="ECO:0000256" key="4">
    <source>
        <dbReference type="ARBA" id="ARBA00022842"/>
    </source>
</evidence>
<dbReference type="KEGG" id="crq:GCK72_010800"/>
<dbReference type="InterPro" id="IPR014721">
    <property type="entry name" value="Ribsml_uS5_D2-typ_fold_subgr"/>
</dbReference>
<dbReference type="GO" id="GO:0004496">
    <property type="term" value="F:mevalonate kinase activity"/>
    <property type="evidence" value="ECO:0007669"/>
    <property type="project" value="InterPro"/>
</dbReference>
<reference evidence="7 8" key="1">
    <citation type="submission" date="2019-12" db="EMBL/GenBank/DDBJ databases">
        <title>Chromosome-level assembly of the Caenorhabditis remanei genome.</title>
        <authorList>
            <person name="Teterina A.A."/>
            <person name="Willis J.H."/>
            <person name="Phillips P.C."/>
        </authorList>
    </citation>
    <scope>NUCLEOTIDE SEQUENCE [LARGE SCALE GENOMIC DNA]</scope>
    <source>
        <strain evidence="7 8">PX506</strain>
        <tissue evidence="7">Whole organism</tissue>
    </source>
</reference>
<gene>
    <name evidence="7" type="ORF">GCK72_010800</name>
</gene>
<evidence type="ECO:0000313" key="7">
    <source>
        <dbReference type="EMBL" id="KAF1762538.1"/>
    </source>
</evidence>
<dbReference type="CTD" id="9811131"/>
<evidence type="ECO:0000256" key="2">
    <source>
        <dbReference type="ARBA" id="ARBA00022679"/>
    </source>
</evidence>
<evidence type="ECO:0000256" key="5">
    <source>
        <dbReference type="SAM" id="MobiDB-lite"/>
    </source>
</evidence>
<evidence type="ECO:0000256" key="3">
    <source>
        <dbReference type="ARBA" id="ARBA00022777"/>
    </source>
</evidence>
<dbReference type="GeneID" id="9811131"/>
<dbReference type="RefSeq" id="XP_053587620.1">
    <property type="nucleotide sequence ID" value="XM_053728043.1"/>
</dbReference>
<dbReference type="PANTHER" id="PTHR43290">
    <property type="entry name" value="MEVALONATE KINASE"/>
    <property type="match status" value="1"/>
</dbReference>